<proteinExistence type="predicted"/>
<name>A0A067MKQ0_BOTB1</name>
<evidence type="ECO:0000313" key="1">
    <source>
        <dbReference type="EMBL" id="KDQ12447.1"/>
    </source>
</evidence>
<accession>A0A067MKQ0</accession>
<keyword evidence="2" id="KW-1185">Reference proteome</keyword>
<dbReference type="InParanoid" id="A0A067MKQ0"/>
<evidence type="ECO:0000313" key="2">
    <source>
        <dbReference type="Proteomes" id="UP000027195"/>
    </source>
</evidence>
<dbReference type="AlphaFoldDB" id="A0A067MKQ0"/>
<gene>
    <name evidence="1" type="ORF">BOTBODRAFT_67373</name>
</gene>
<dbReference type="EMBL" id="KL198050">
    <property type="protein sequence ID" value="KDQ12447.1"/>
    <property type="molecule type" value="Genomic_DNA"/>
</dbReference>
<sequence length="80" mass="8975">MHSRVSVEYDGLMQPGVFQHLLFNRGVEPRKAVITLINLHVILALIWRDWMGRAEDTAIGAGGRRAFEAGCDVSVLVNHY</sequence>
<dbReference type="Proteomes" id="UP000027195">
    <property type="component" value="Unassembled WGS sequence"/>
</dbReference>
<organism evidence="1 2">
    <name type="scientific">Botryobasidium botryosum (strain FD-172 SS1)</name>
    <dbReference type="NCBI Taxonomy" id="930990"/>
    <lineage>
        <taxon>Eukaryota</taxon>
        <taxon>Fungi</taxon>
        <taxon>Dikarya</taxon>
        <taxon>Basidiomycota</taxon>
        <taxon>Agaricomycotina</taxon>
        <taxon>Agaricomycetes</taxon>
        <taxon>Cantharellales</taxon>
        <taxon>Botryobasidiaceae</taxon>
        <taxon>Botryobasidium</taxon>
    </lineage>
</organism>
<dbReference type="HOGENOM" id="CLU_2589424_0_0_1"/>
<protein>
    <submittedName>
        <fullName evidence="1">Uncharacterized protein</fullName>
    </submittedName>
</protein>
<reference evidence="2" key="1">
    <citation type="journal article" date="2014" name="Proc. Natl. Acad. Sci. U.S.A.">
        <title>Extensive sampling of basidiomycete genomes demonstrates inadequacy of the white-rot/brown-rot paradigm for wood decay fungi.</title>
        <authorList>
            <person name="Riley R."/>
            <person name="Salamov A.A."/>
            <person name="Brown D.W."/>
            <person name="Nagy L.G."/>
            <person name="Floudas D."/>
            <person name="Held B.W."/>
            <person name="Levasseur A."/>
            <person name="Lombard V."/>
            <person name="Morin E."/>
            <person name="Otillar R."/>
            <person name="Lindquist E.A."/>
            <person name="Sun H."/>
            <person name="LaButti K.M."/>
            <person name="Schmutz J."/>
            <person name="Jabbour D."/>
            <person name="Luo H."/>
            <person name="Baker S.E."/>
            <person name="Pisabarro A.G."/>
            <person name="Walton J.D."/>
            <person name="Blanchette R.A."/>
            <person name="Henrissat B."/>
            <person name="Martin F."/>
            <person name="Cullen D."/>
            <person name="Hibbett D.S."/>
            <person name="Grigoriev I.V."/>
        </authorList>
    </citation>
    <scope>NUCLEOTIDE SEQUENCE [LARGE SCALE GENOMIC DNA]</scope>
    <source>
        <strain evidence="2">FD-172 SS1</strain>
    </source>
</reference>